<gene>
    <name evidence="1" type="primary">15</name>
    <name evidence="1" type="ORF">PBI_NAZO_15</name>
</gene>
<dbReference type="Proteomes" id="UP000223831">
    <property type="component" value="Genome"/>
</dbReference>
<accession>A0A1D8EUZ2</accession>
<evidence type="ECO:0000313" key="2">
    <source>
        <dbReference type="Proteomes" id="UP000223831"/>
    </source>
</evidence>
<name>A0A1D8EUZ2_9CAUD</name>
<protein>
    <submittedName>
        <fullName evidence="1">Tail assembly chaperone</fullName>
    </submittedName>
</protein>
<proteinExistence type="predicted"/>
<reference evidence="1 2" key="1">
    <citation type="submission" date="2016-07" db="EMBL/GenBank/DDBJ databases">
        <authorList>
            <person name="Adam N."/>
            <person name="Zuma S.H."/>
            <person name="Shabalala X.C."/>
            <person name="Zuke Z.H."/>
            <person name="Mpangane S."/>
            <person name="Maenetje N."/>
            <person name="Lafia M."/>
            <person name="Tshabalala L.M."/>
            <person name="Zwane T.C."/>
            <person name="Garlena R.A."/>
            <person name="Russell D.A."/>
            <person name="Bowman C.A."/>
            <person name="Rubin E."/>
            <person name="Larsen M.H."/>
            <person name="Guerrero C.A."/>
            <person name="Jacobs-Sera D."/>
            <person name="Hatfull G.F."/>
        </authorList>
    </citation>
    <scope>NUCLEOTIDE SEQUENCE [LARGE SCALE GENOMIC DNA]</scope>
</reference>
<dbReference type="EMBL" id="KX641262">
    <property type="protein sequence ID" value="AOT24854.1"/>
    <property type="molecule type" value="Genomic_DNA"/>
</dbReference>
<evidence type="ECO:0000313" key="1">
    <source>
        <dbReference type="EMBL" id="AOT24854.1"/>
    </source>
</evidence>
<sequence>MSDHTNDVNVEVPREADVESVKAQAADFFGFIASEHIEVTLPDGTVERFEVPNPALLDDDQQERWNQLQFDIQQCDRLPDIDIPAHKLRSKTTYVNGEEVRVGAEGEIVGGEVRVEDTENFIPARTIRGQIIEPFQKTQPDGTVELMTPSYHARTAIALWGEEGYARFKAGKGNSRLISLIWSRMSQEKQERAERDPKVDHAIDLLKLYPRQIETAIPAAYPGRHIREWHQGRMSSRELIVLLEGLPPDSWFKTALFADLKAMRNKADRDKLDAVRQQTDGLLTGAVDSGPLELVVDEKRKPQKE</sequence>
<organism evidence="1 2">
    <name type="scientific">Mycobacterium phage Nazo</name>
    <dbReference type="NCBI Taxonomy" id="1897547"/>
    <lineage>
        <taxon>Viruses</taxon>
        <taxon>Duplodnaviria</taxon>
        <taxon>Heunggongvirae</taxon>
        <taxon>Uroviricota</taxon>
        <taxon>Caudoviricetes</taxon>
        <taxon>Pclasvirinae</taxon>
        <taxon>Bignuzvirus</taxon>
        <taxon>Bignuzvirus bignuz</taxon>
    </lineage>
</organism>